<keyword evidence="2" id="KW-0378">Hydrolase</keyword>
<accession>A0A1F5A635</accession>
<dbReference type="PANTHER" id="PTHR12196:SF2">
    <property type="entry name" value="DIPHTHINE--AMMONIA LIGASE"/>
    <property type="match status" value="1"/>
</dbReference>
<evidence type="ECO:0000313" key="2">
    <source>
        <dbReference type="EMBL" id="OGD13798.1"/>
    </source>
</evidence>
<dbReference type="AlphaFoldDB" id="A0A1F5A635"/>
<dbReference type="GO" id="GO:0016787">
    <property type="term" value="F:hydrolase activity"/>
    <property type="evidence" value="ECO:0007669"/>
    <property type="project" value="UniProtKB-KW"/>
</dbReference>
<dbReference type="STRING" id="1797291.A2V47_00675"/>
<dbReference type="NCBIfam" id="TIGR00290">
    <property type="entry name" value="MJ0570_dom"/>
    <property type="match status" value="1"/>
</dbReference>
<evidence type="ECO:0000313" key="3">
    <source>
        <dbReference type="Proteomes" id="UP000177701"/>
    </source>
</evidence>
<name>A0A1F5A635_9BACT</name>
<evidence type="ECO:0000259" key="1">
    <source>
        <dbReference type="Pfam" id="PF01902"/>
    </source>
</evidence>
<dbReference type="GO" id="GO:0017178">
    <property type="term" value="F:diphthine-ammonia ligase activity"/>
    <property type="evidence" value="ECO:0007669"/>
    <property type="project" value="TreeGrafter"/>
</dbReference>
<dbReference type="Gene3D" id="3.40.50.620">
    <property type="entry name" value="HUPs"/>
    <property type="match status" value="1"/>
</dbReference>
<proteinExistence type="predicted"/>
<dbReference type="Proteomes" id="UP000177701">
    <property type="component" value="Unassembled WGS sequence"/>
</dbReference>
<dbReference type="Gene3D" id="3.90.1490.10">
    <property type="entry name" value="putative n-type atp pyrophosphatase, domain 2"/>
    <property type="match status" value="1"/>
</dbReference>
<dbReference type="InterPro" id="IPR002761">
    <property type="entry name" value="Diphthami_syn_dom"/>
</dbReference>
<sequence length="222" mass="25576">MNNKTFFCSWSGGKDSCLSMYYALKQVGIPKRLITMLIENGERSMSHGLSLNLLKKQSESLNIYLSTYATSWEDYEIKFITALKEIKESGINIGVFGDIDIEDHKKWVKKVCNKTNILEYLPLWKKLRRKIVQEFIDDGFKAIIVAVKDKLLDKELLGRELDKSLIRILGKKGVDLAGENGEYHTMVTGGPIFKNDIEYKLEEKIFFNGYWFQNVSVEGIKQ</sequence>
<comment type="caution">
    <text evidence="2">The sequence shown here is derived from an EMBL/GenBank/DDBJ whole genome shotgun (WGS) entry which is preliminary data.</text>
</comment>
<protein>
    <submittedName>
        <fullName evidence="2">Adenosine nucleotide hydrolase</fullName>
    </submittedName>
</protein>
<feature type="domain" description="Diphthamide synthase" evidence="1">
    <location>
        <begin position="10"/>
        <end position="215"/>
    </location>
</feature>
<dbReference type="SUPFAM" id="SSF52402">
    <property type="entry name" value="Adenine nucleotide alpha hydrolases-like"/>
    <property type="match status" value="1"/>
</dbReference>
<dbReference type="EMBL" id="MEYH01000100">
    <property type="protein sequence ID" value="OGD13798.1"/>
    <property type="molecule type" value="Genomic_DNA"/>
</dbReference>
<dbReference type="GO" id="GO:0017183">
    <property type="term" value="P:protein histidyl modification to diphthamide"/>
    <property type="evidence" value="ECO:0007669"/>
    <property type="project" value="TreeGrafter"/>
</dbReference>
<dbReference type="CDD" id="cd01994">
    <property type="entry name" value="AANH_PF0828-like"/>
    <property type="match status" value="1"/>
</dbReference>
<reference evidence="2 3" key="1">
    <citation type="journal article" date="2016" name="Nat. Commun.">
        <title>Thousands of microbial genomes shed light on interconnected biogeochemical processes in an aquifer system.</title>
        <authorList>
            <person name="Anantharaman K."/>
            <person name="Brown C.T."/>
            <person name="Hug L.A."/>
            <person name="Sharon I."/>
            <person name="Castelle C.J."/>
            <person name="Probst A.J."/>
            <person name="Thomas B.C."/>
            <person name="Singh A."/>
            <person name="Wilkins M.J."/>
            <person name="Karaoz U."/>
            <person name="Brodie E.L."/>
            <person name="Williams K.H."/>
            <person name="Hubbard S.S."/>
            <person name="Banfield J.F."/>
        </authorList>
    </citation>
    <scope>NUCLEOTIDE SEQUENCE [LARGE SCALE GENOMIC DNA]</scope>
</reference>
<dbReference type="PANTHER" id="PTHR12196">
    <property type="entry name" value="DOMAIN OF UNKNOWN FUNCTION 71 DUF71 -CONTAINING PROTEIN"/>
    <property type="match status" value="1"/>
</dbReference>
<dbReference type="InterPro" id="IPR014729">
    <property type="entry name" value="Rossmann-like_a/b/a_fold"/>
</dbReference>
<dbReference type="PIRSF" id="PIRSF039123">
    <property type="entry name" value="Diphthamide_synthase"/>
    <property type="match status" value="1"/>
</dbReference>
<organism evidence="2 3">
    <name type="scientific">Candidatus Sediminicultor quintus</name>
    <dbReference type="NCBI Taxonomy" id="1797291"/>
    <lineage>
        <taxon>Bacteria</taxon>
        <taxon>Pseudomonadati</taxon>
        <taxon>Atribacterota</taxon>
        <taxon>Candidatus Phoenicimicrobiia</taxon>
        <taxon>Candidatus Pheonicimicrobiales</taxon>
        <taxon>Candidatus Phoenicimicrobiaceae</taxon>
        <taxon>Candidatus Sediminicultor</taxon>
    </lineage>
</organism>
<gene>
    <name evidence="2" type="ORF">A2V47_00675</name>
</gene>
<dbReference type="Pfam" id="PF01902">
    <property type="entry name" value="Diphthami_syn_2"/>
    <property type="match status" value="1"/>
</dbReference>
<dbReference type="InterPro" id="IPR030662">
    <property type="entry name" value="DPH6/MJ0570"/>
</dbReference>